<dbReference type="Proteomes" id="UP001595872">
    <property type="component" value="Unassembled WGS sequence"/>
</dbReference>
<sequence length="568" mass="62452">MSTEPARLAFDLTERPWIPVLRADGSDELMSLRGVFANAADLRRLVGDVPTQDFALLRLLLAVLHDAIDGPQDIEEWQELWGTGGLPTDTVNQYLDEHRDRFDLLHPSTPFFQTAGLRTGKDEVFPLNRIVADVPNGELFFTMRATGVDRLGFAEAARWVVHAHAFDTSGIKTGVVGDRRAKSGKVYPLGVGWAGNLGGVAVEGDDLRETLLLNLIGVQDSGLRRPDPETDRPAWRQEPAGPGQRGELELSRRPHGVRDLYTWQSRRIRLHFDEDGVYGVVLGYGDPLSPVNQHDREPMTAWRRSPFQEKKLGKASVYLPREHEVARSAWRGLGALVAGRVEGAEQRNEAAAAVQPKILDWVARLTVEGDLDPDMMIRTRLVGAVYGTQQSVIDEIIDDSVSLRLVLLRDRDTRLGQAAIDAVADADKGAWQLGDLAANIATAAGADSDPPRETAKSLAYAALDEPFRQWLAGLDSGADPEASRLEWQRRAHAVLGRLGDDLLRDAPEVAWAGRTITTRQGKELWLDAARADLIFRRGLRRVLPGPAASGEDETEAPATEAPVVEEPV</sequence>
<dbReference type="Gene3D" id="1.10.132.100">
    <property type="match status" value="1"/>
</dbReference>
<dbReference type="InterPro" id="IPR013381">
    <property type="entry name" value="CRISPR-assoc_prot_Cse1"/>
</dbReference>
<organism evidence="2 3">
    <name type="scientific">Actinomadura gamaensis</name>
    <dbReference type="NCBI Taxonomy" id="1763541"/>
    <lineage>
        <taxon>Bacteria</taxon>
        <taxon>Bacillati</taxon>
        <taxon>Actinomycetota</taxon>
        <taxon>Actinomycetes</taxon>
        <taxon>Streptosporangiales</taxon>
        <taxon>Thermomonosporaceae</taxon>
        <taxon>Actinomadura</taxon>
    </lineage>
</organism>
<dbReference type="CDD" id="cd09729">
    <property type="entry name" value="Cse1_I-E"/>
    <property type="match status" value="1"/>
</dbReference>
<feature type="compositionally biased region" description="Basic and acidic residues" evidence="1">
    <location>
        <begin position="222"/>
        <end position="235"/>
    </location>
</feature>
<gene>
    <name evidence="2" type="primary">casA</name>
    <name evidence="2" type="synonym">cse1</name>
    <name evidence="2" type="ORF">ACFPCY_06155</name>
</gene>
<feature type="compositionally biased region" description="Low complexity" evidence="1">
    <location>
        <begin position="556"/>
        <end position="568"/>
    </location>
</feature>
<evidence type="ECO:0000256" key="1">
    <source>
        <dbReference type="SAM" id="MobiDB-lite"/>
    </source>
</evidence>
<comment type="caution">
    <text evidence="2">The sequence shown here is derived from an EMBL/GenBank/DDBJ whole genome shotgun (WGS) entry which is preliminary data.</text>
</comment>
<dbReference type="Pfam" id="PF09481">
    <property type="entry name" value="CRISPR_Cse1"/>
    <property type="match status" value="1"/>
</dbReference>
<dbReference type="EMBL" id="JBHSIT010000002">
    <property type="protein sequence ID" value="MFC4906892.1"/>
    <property type="molecule type" value="Genomic_DNA"/>
</dbReference>
<proteinExistence type="predicted"/>
<name>A0ABV9TVR9_9ACTN</name>
<feature type="region of interest" description="Disordered" evidence="1">
    <location>
        <begin position="221"/>
        <end position="251"/>
    </location>
</feature>
<dbReference type="NCBIfam" id="TIGR02547">
    <property type="entry name" value="casA_cse1"/>
    <property type="match status" value="1"/>
</dbReference>
<evidence type="ECO:0000313" key="2">
    <source>
        <dbReference type="EMBL" id="MFC4906892.1"/>
    </source>
</evidence>
<accession>A0ABV9TVR9</accession>
<keyword evidence="3" id="KW-1185">Reference proteome</keyword>
<dbReference type="RefSeq" id="WP_378252633.1">
    <property type="nucleotide sequence ID" value="NZ_JBHSIT010000002.1"/>
</dbReference>
<evidence type="ECO:0000313" key="3">
    <source>
        <dbReference type="Proteomes" id="UP001595872"/>
    </source>
</evidence>
<reference evidence="3" key="1">
    <citation type="journal article" date="2019" name="Int. J. Syst. Evol. Microbiol.">
        <title>The Global Catalogue of Microorganisms (GCM) 10K type strain sequencing project: providing services to taxonomists for standard genome sequencing and annotation.</title>
        <authorList>
            <consortium name="The Broad Institute Genomics Platform"/>
            <consortium name="The Broad Institute Genome Sequencing Center for Infectious Disease"/>
            <person name="Wu L."/>
            <person name="Ma J."/>
        </authorList>
    </citation>
    <scope>NUCLEOTIDE SEQUENCE [LARGE SCALE GENOMIC DNA]</scope>
    <source>
        <strain evidence="3">KLKA75</strain>
    </source>
</reference>
<feature type="region of interest" description="Disordered" evidence="1">
    <location>
        <begin position="544"/>
        <end position="568"/>
    </location>
</feature>
<protein>
    <submittedName>
        <fullName evidence="2">Type I-E CRISPR-associated protein Cse1/CasA</fullName>
    </submittedName>
</protein>